<gene>
    <name evidence="2" type="ORF">Q4527_01345</name>
</gene>
<accession>A0AAW7YXV1</accession>
<sequence>MKRIASALIGALLTTSVAAEMVNVEYSRFYSHVKKLDNEDTQALQFAFGFLRVGEGRLCEINNAEIVTDKQTIPLVVSDEYRFTVPTEKALKLANAYVRIDLSEAANVCDMSVQLETKSSYLTASYTKEELNFIYGQYEAFFNEMGSFLSFLMPTVKGLMLQFDDKNLDYITPEGLHINNGILHLEQSEINENKGLTLPRAPLRVTAMASS</sequence>
<dbReference type="AlphaFoldDB" id="A0AAW7YXV1"/>
<dbReference type="Proteomes" id="UP001170717">
    <property type="component" value="Unassembled WGS sequence"/>
</dbReference>
<reference evidence="2" key="1">
    <citation type="submission" date="2023-07" db="EMBL/GenBank/DDBJ databases">
        <title>Genome content predicts the carbon catabolic preferences of heterotrophic bacteria.</title>
        <authorList>
            <person name="Gralka M."/>
        </authorList>
    </citation>
    <scope>NUCLEOTIDE SEQUENCE</scope>
    <source>
        <strain evidence="2">F2M12</strain>
    </source>
</reference>
<dbReference type="Pfam" id="PF11205">
    <property type="entry name" value="DUF2987"/>
    <property type="match status" value="1"/>
</dbReference>
<evidence type="ECO:0000256" key="1">
    <source>
        <dbReference type="SAM" id="SignalP"/>
    </source>
</evidence>
<comment type="caution">
    <text evidence="2">The sequence shown here is derived from an EMBL/GenBank/DDBJ whole genome shotgun (WGS) entry which is preliminary data.</text>
</comment>
<name>A0AAW7YXV1_9ALTE</name>
<dbReference type="RefSeq" id="WP_061997285.1">
    <property type="nucleotide sequence ID" value="NZ_CAXIBE010000009.1"/>
</dbReference>
<dbReference type="GeneID" id="83257324"/>
<protein>
    <submittedName>
        <fullName evidence="2">DUF2987 domain-containing protein</fullName>
    </submittedName>
</protein>
<evidence type="ECO:0000313" key="2">
    <source>
        <dbReference type="EMBL" id="MDO6576009.1"/>
    </source>
</evidence>
<organism evidence="2 3">
    <name type="scientific">Alteromonas stellipolaris</name>
    <dbReference type="NCBI Taxonomy" id="233316"/>
    <lineage>
        <taxon>Bacteria</taxon>
        <taxon>Pseudomonadati</taxon>
        <taxon>Pseudomonadota</taxon>
        <taxon>Gammaproteobacteria</taxon>
        <taxon>Alteromonadales</taxon>
        <taxon>Alteromonadaceae</taxon>
        <taxon>Alteromonas/Salinimonas group</taxon>
        <taxon>Alteromonas</taxon>
    </lineage>
</organism>
<keyword evidence="1" id="KW-0732">Signal</keyword>
<feature type="signal peptide" evidence="1">
    <location>
        <begin position="1"/>
        <end position="18"/>
    </location>
</feature>
<dbReference type="InterPro" id="IPR021370">
    <property type="entry name" value="DUF2987"/>
</dbReference>
<feature type="chain" id="PRO_5043543953" evidence="1">
    <location>
        <begin position="19"/>
        <end position="211"/>
    </location>
</feature>
<evidence type="ECO:0000313" key="3">
    <source>
        <dbReference type="Proteomes" id="UP001170717"/>
    </source>
</evidence>
<dbReference type="EMBL" id="JAUOQI010000001">
    <property type="protein sequence ID" value="MDO6576009.1"/>
    <property type="molecule type" value="Genomic_DNA"/>
</dbReference>
<proteinExistence type="predicted"/>